<dbReference type="SUPFAM" id="SSF52833">
    <property type="entry name" value="Thioredoxin-like"/>
    <property type="match status" value="1"/>
</dbReference>
<evidence type="ECO:0000256" key="7">
    <source>
        <dbReference type="SAM" id="Phobius"/>
    </source>
</evidence>
<feature type="domain" description="Thioredoxin" evidence="8">
    <location>
        <begin position="69"/>
        <end position="212"/>
    </location>
</feature>
<dbReference type="PROSITE" id="PS51352">
    <property type="entry name" value="THIOREDOXIN_2"/>
    <property type="match status" value="1"/>
</dbReference>
<dbReference type="RefSeq" id="WP_073479950.1">
    <property type="nucleotide sequence ID" value="NZ_FQVN01000001.1"/>
</dbReference>
<protein>
    <submittedName>
        <fullName evidence="9">Thiol-disulfide isomerase or thioredoxin</fullName>
    </submittedName>
</protein>
<dbReference type="EMBL" id="FQVN01000001">
    <property type="protein sequence ID" value="SHE72258.1"/>
    <property type="molecule type" value="Genomic_DNA"/>
</dbReference>
<feature type="region of interest" description="Disordered" evidence="6">
    <location>
        <begin position="36"/>
        <end position="77"/>
    </location>
</feature>
<evidence type="ECO:0000256" key="3">
    <source>
        <dbReference type="ARBA" id="ARBA00022968"/>
    </source>
</evidence>
<keyword evidence="7" id="KW-1133">Transmembrane helix</keyword>
<keyword evidence="10" id="KW-1185">Reference proteome</keyword>
<dbReference type="InterPro" id="IPR000866">
    <property type="entry name" value="AhpC/TSA"/>
</dbReference>
<keyword evidence="3" id="KW-0735">Signal-anchor</keyword>
<dbReference type="InterPro" id="IPR050553">
    <property type="entry name" value="Thioredoxin_ResA/DsbE_sf"/>
</dbReference>
<dbReference type="PANTHER" id="PTHR42852">
    <property type="entry name" value="THIOL:DISULFIDE INTERCHANGE PROTEIN DSBE"/>
    <property type="match status" value="1"/>
</dbReference>
<dbReference type="InterPro" id="IPR036249">
    <property type="entry name" value="Thioredoxin-like_sf"/>
</dbReference>
<dbReference type="InterPro" id="IPR013766">
    <property type="entry name" value="Thioredoxin_domain"/>
</dbReference>
<evidence type="ECO:0000256" key="5">
    <source>
        <dbReference type="ARBA" id="ARBA00023284"/>
    </source>
</evidence>
<evidence type="ECO:0000256" key="6">
    <source>
        <dbReference type="SAM" id="MobiDB-lite"/>
    </source>
</evidence>
<dbReference type="GO" id="GO:0016853">
    <property type="term" value="F:isomerase activity"/>
    <property type="evidence" value="ECO:0007669"/>
    <property type="project" value="UniProtKB-KW"/>
</dbReference>
<dbReference type="Gene3D" id="3.40.30.10">
    <property type="entry name" value="Glutaredoxin"/>
    <property type="match status" value="1"/>
</dbReference>
<evidence type="ECO:0000256" key="2">
    <source>
        <dbReference type="ARBA" id="ARBA00022748"/>
    </source>
</evidence>
<accession>A0A1M4VTJ8</accession>
<dbReference type="GO" id="GO:0030313">
    <property type="term" value="C:cell envelope"/>
    <property type="evidence" value="ECO:0007669"/>
    <property type="project" value="UniProtKB-SubCell"/>
</dbReference>
<organism evidence="9 10">
    <name type="scientific">Streptoalloteichus hindustanus</name>
    <dbReference type="NCBI Taxonomy" id="2017"/>
    <lineage>
        <taxon>Bacteria</taxon>
        <taxon>Bacillati</taxon>
        <taxon>Actinomycetota</taxon>
        <taxon>Actinomycetes</taxon>
        <taxon>Pseudonocardiales</taxon>
        <taxon>Pseudonocardiaceae</taxon>
        <taxon>Streptoalloteichus</taxon>
    </lineage>
</organism>
<evidence type="ECO:0000259" key="8">
    <source>
        <dbReference type="PROSITE" id="PS51352"/>
    </source>
</evidence>
<dbReference type="PANTHER" id="PTHR42852:SF6">
    <property type="entry name" value="THIOL:DISULFIDE INTERCHANGE PROTEIN DSBE"/>
    <property type="match status" value="1"/>
</dbReference>
<keyword evidence="7" id="KW-0472">Membrane</keyword>
<name>A0A1M4VTJ8_STRHI</name>
<keyword evidence="2" id="KW-0201">Cytochrome c-type biogenesis</keyword>
<dbReference type="STRING" id="2017.SAMN05444320_101884"/>
<evidence type="ECO:0000256" key="1">
    <source>
        <dbReference type="ARBA" id="ARBA00004196"/>
    </source>
</evidence>
<keyword evidence="7" id="KW-0812">Transmembrane</keyword>
<sequence>MSEPSAPSGRTTLRWALVALVLVVAAAVALWPRDGDTAAAPRDATASERPEPDLAPLRQRAALPPCPSGQPGAPAPAELAGKRVRCLGDGGSVDLGAALAGRATLVNVWASWCQPCRAELPALAAYAAQPNAVPVLGLQVQSPAADGLSLLADLGVRLPSVHDADDVVKAALKFTTLPSSYLVTVKGEVKRLRPTVFRSPDEVRQEVDRVLGEGG</sequence>
<dbReference type="Pfam" id="PF00578">
    <property type="entry name" value="AhpC-TSA"/>
    <property type="match status" value="1"/>
</dbReference>
<feature type="transmembrane region" description="Helical" evidence="7">
    <location>
        <begin position="12"/>
        <end position="31"/>
    </location>
</feature>
<keyword evidence="9" id="KW-0413">Isomerase</keyword>
<gene>
    <name evidence="9" type="ORF">SAMN05444320_101884</name>
</gene>
<dbReference type="GO" id="GO:0016491">
    <property type="term" value="F:oxidoreductase activity"/>
    <property type="evidence" value="ECO:0007669"/>
    <property type="project" value="InterPro"/>
</dbReference>
<evidence type="ECO:0000313" key="10">
    <source>
        <dbReference type="Proteomes" id="UP000184501"/>
    </source>
</evidence>
<keyword evidence="4" id="KW-1015">Disulfide bond</keyword>
<comment type="subcellular location">
    <subcellularLocation>
        <location evidence="1">Cell envelope</location>
    </subcellularLocation>
</comment>
<proteinExistence type="predicted"/>
<reference evidence="9 10" key="1">
    <citation type="submission" date="2016-11" db="EMBL/GenBank/DDBJ databases">
        <authorList>
            <person name="Jaros S."/>
            <person name="Januszkiewicz K."/>
            <person name="Wedrychowicz H."/>
        </authorList>
    </citation>
    <scope>NUCLEOTIDE SEQUENCE [LARGE SCALE GENOMIC DNA]</scope>
    <source>
        <strain evidence="9 10">DSM 44523</strain>
    </source>
</reference>
<dbReference type="Proteomes" id="UP000184501">
    <property type="component" value="Unassembled WGS sequence"/>
</dbReference>
<dbReference type="CDD" id="cd02966">
    <property type="entry name" value="TlpA_like_family"/>
    <property type="match status" value="1"/>
</dbReference>
<dbReference type="GO" id="GO:0017004">
    <property type="term" value="P:cytochrome complex assembly"/>
    <property type="evidence" value="ECO:0007669"/>
    <property type="project" value="UniProtKB-KW"/>
</dbReference>
<dbReference type="AlphaFoldDB" id="A0A1M4VTJ8"/>
<evidence type="ECO:0000256" key="4">
    <source>
        <dbReference type="ARBA" id="ARBA00023157"/>
    </source>
</evidence>
<dbReference type="GO" id="GO:0016209">
    <property type="term" value="F:antioxidant activity"/>
    <property type="evidence" value="ECO:0007669"/>
    <property type="project" value="InterPro"/>
</dbReference>
<keyword evidence="5" id="KW-0676">Redox-active center</keyword>
<evidence type="ECO:0000313" key="9">
    <source>
        <dbReference type="EMBL" id="SHE72258.1"/>
    </source>
</evidence>